<dbReference type="RefSeq" id="WP_304435324.1">
    <property type="nucleotide sequence ID" value="NZ_JAUKUC010000001.1"/>
</dbReference>
<name>A0ABT8RP11_9FLAO</name>
<dbReference type="Pfam" id="PF13193">
    <property type="entry name" value="AMP-binding_C"/>
    <property type="match status" value="1"/>
</dbReference>
<dbReference type="PANTHER" id="PTHR43201:SF8">
    <property type="entry name" value="ACYL-COA SYNTHETASE FAMILY MEMBER 3"/>
    <property type="match status" value="1"/>
</dbReference>
<comment type="caution">
    <text evidence="4">The sequence shown here is derived from an EMBL/GenBank/DDBJ whole genome shotgun (WGS) entry which is preliminary data.</text>
</comment>
<feature type="domain" description="AMP-dependent synthetase/ligase" evidence="2">
    <location>
        <begin position="6"/>
        <end position="356"/>
    </location>
</feature>
<protein>
    <submittedName>
        <fullName evidence="4">Acyl-CoA synthetase</fullName>
    </submittedName>
</protein>
<accession>A0ABT8RP11</accession>
<organism evidence="4 5">
    <name type="scientific">Maribacter confluentis</name>
    <dbReference type="NCBI Taxonomy" id="1656093"/>
    <lineage>
        <taxon>Bacteria</taxon>
        <taxon>Pseudomonadati</taxon>
        <taxon>Bacteroidota</taxon>
        <taxon>Flavobacteriia</taxon>
        <taxon>Flavobacteriales</taxon>
        <taxon>Flavobacteriaceae</taxon>
        <taxon>Maribacter</taxon>
    </lineage>
</organism>
<dbReference type="CDD" id="cd05941">
    <property type="entry name" value="MCS"/>
    <property type="match status" value="1"/>
</dbReference>
<keyword evidence="5" id="KW-1185">Reference proteome</keyword>
<dbReference type="SUPFAM" id="SSF56801">
    <property type="entry name" value="Acetyl-CoA synthetase-like"/>
    <property type="match status" value="1"/>
</dbReference>
<dbReference type="Proteomes" id="UP001168579">
    <property type="component" value="Unassembled WGS sequence"/>
</dbReference>
<feature type="domain" description="AMP-binding enzyme C-terminal" evidence="3">
    <location>
        <begin position="407"/>
        <end position="481"/>
    </location>
</feature>
<dbReference type="InterPro" id="IPR025110">
    <property type="entry name" value="AMP-bd_C"/>
</dbReference>
<dbReference type="Pfam" id="PF00501">
    <property type="entry name" value="AMP-binding"/>
    <property type="match status" value="1"/>
</dbReference>
<evidence type="ECO:0000313" key="5">
    <source>
        <dbReference type="Proteomes" id="UP001168579"/>
    </source>
</evidence>
<dbReference type="InterPro" id="IPR045851">
    <property type="entry name" value="AMP-bd_C_sf"/>
</dbReference>
<dbReference type="PANTHER" id="PTHR43201">
    <property type="entry name" value="ACYL-COA SYNTHETASE"/>
    <property type="match status" value="1"/>
</dbReference>
<evidence type="ECO:0000313" key="4">
    <source>
        <dbReference type="EMBL" id="MDO1512202.1"/>
    </source>
</evidence>
<sequence>MIALIERANSFTDRIAIKSDSQNYTYNQLLEQSTSVAAHLLQDQKDLNQARIAFLVPASFSYAAVQWGVWKAGGIAVPLCEKHPLPSIQYVLEDTKVTTVIYTEAFEELLSPLFNNTTIQFLNYADITPKKCELPKISLDRSALILYTSGTTGLPKGVVTTHANIEAQITALTTSWEWNKDDHVLNVLPLHHVHGIINMLSCALWSGACCQFLPKFNPKVIFDIFLKDEVNVFMAVPTIYFKLITYYNELPPSEKTAISQHLSRFRLMVSGSAALPVSVLEEWKEISGHILLERYGMTEMGMAISNPYNGMRRPGHIGQPLHGVSIRLADENDQAVNEGEPGEIQIKGPNVFKEYWEKPDATAESFTKDGWFKSGDIAIYDKDSYQILGRNSIDIIKSGGYKISALEIEEVLRTHPQIKDCGVVGIPDLEWGEIIGASIILKHGKLSTDELTKWIQEKLPAYKTPRTYIFQEDLPRNVMGKVTKNEIKKMFTP</sequence>
<dbReference type="InterPro" id="IPR000873">
    <property type="entry name" value="AMP-dep_synth/lig_dom"/>
</dbReference>
<dbReference type="EMBL" id="JAUKUC010000001">
    <property type="protein sequence ID" value="MDO1512202.1"/>
    <property type="molecule type" value="Genomic_DNA"/>
</dbReference>
<comment type="similarity">
    <text evidence="1">Belongs to the ATP-dependent AMP-binding enzyme family.</text>
</comment>
<gene>
    <name evidence="4" type="ORF">Q2T41_05985</name>
</gene>
<evidence type="ECO:0000256" key="1">
    <source>
        <dbReference type="ARBA" id="ARBA00006432"/>
    </source>
</evidence>
<dbReference type="Gene3D" id="3.30.300.30">
    <property type="match status" value="1"/>
</dbReference>
<evidence type="ECO:0000259" key="3">
    <source>
        <dbReference type="Pfam" id="PF13193"/>
    </source>
</evidence>
<dbReference type="InterPro" id="IPR020845">
    <property type="entry name" value="AMP-binding_CS"/>
</dbReference>
<dbReference type="Gene3D" id="3.40.50.12780">
    <property type="entry name" value="N-terminal domain of ligase-like"/>
    <property type="match status" value="1"/>
</dbReference>
<proteinExistence type="inferred from homology"/>
<reference evidence="4" key="1">
    <citation type="journal article" date="2014" name="Int. J. Syst. Evol. Microbiol.">
        <title>Complete genome of a new Firmicutes species belonging to the dominant human colonic microbiota ('Ruminococcus bicirculans') reveals two chromosomes and a selective capacity to utilize plant glucans.</title>
        <authorList>
            <consortium name="NISC Comparative Sequencing Program"/>
            <person name="Wegmann U."/>
            <person name="Louis P."/>
            <person name="Goesmann A."/>
            <person name="Henrissat B."/>
            <person name="Duncan S.H."/>
            <person name="Flint H.J."/>
        </authorList>
    </citation>
    <scope>NUCLEOTIDE SEQUENCE</scope>
    <source>
        <strain evidence="4">CECT 8869</strain>
    </source>
</reference>
<reference evidence="4" key="2">
    <citation type="submission" date="2023-06" db="EMBL/GenBank/DDBJ databases">
        <authorList>
            <person name="Lucena T."/>
            <person name="Sun Q."/>
        </authorList>
    </citation>
    <scope>NUCLEOTIDE SEQUENCE</scope>
    <source>
        <strain evidence="4">CECT 8869</strain>
    </source>
</reference>
<dbReference type="InterPro" id="IPR042099">
    <property type="entry name" value="ANL_N_sf"/>
</dbReference>
<evidence type="ECO:0000259" key="2">
    <source>
        <dbReference type="Pfam" id="PF00501"/>
    </source>
</evidence>
<dbReference type="PROSITE" id="PS00455">
    <property type="entry name" value="AMP_BINDING"/>
    <property type="match status" value="1"/>
</dbReference>